<dbReference type="PANTHER" id="PTHR45646">
    <property type="entry name" value="SERINE/THREONINE-PROTEIN KINASE DOA-RELATED"/>
    <property type="match status" value="1"/>
</dbReference>
<dbReference type="VEuPathDB" id="FungiDB:C8Q69DRAFT_460397"/>
<keyword evidence="1" id="KW-0723">Serine/threonine-protein kinase</keyword>
<dbReference type="Gene3D" id="1.10.510.10">
    <property type="entry name" value="Transferase(Phosphotransferase) domain 1"/>
    <property type="match status" value="1"/>
</dbReference>
<evidence type="ECO:0000256" key="6">
    <source>
        <dbReference type="PROSITE-ProRule" id="PRU10141"/>
    </source>
</evidence>
<keyword evidence="3 6" id="KW-0547">Nucleotide-binding</keyword>
<sequence length="434" mass="49640">MYTFEYKYHACSITRRMISRSVIASWGIPRLSIISNATYSTLRRMDDFPYTSTIDAEPLHRYQKGGYHPMTLGSFLDNKRYKILHKLGWGGYSTVWAARDLREETYVAIKVSISERTDSEINRELDVMKKLASIHPSPQHFIRMLDDFNLEGPNGTHKCLVFELLGPNIPDMIDARFPDGRLPAQLAKAIAKQALFGLDILHQQNIGHGDFHTRNLAFAMPCMDISEEEFIELLGTPEIGYVERGDGKALEPNIPEYIVRPASYRTFPWPSSSSIKIVDFGESFLHTTIPQTLHTPLPVRAPEVIFGDRLDYRVDLWSMGCMLFELFVGQQPFDSFLITPTILVGQMREMASDALPERWQEAWKTMDDKAATKESGPSLQQWLEDMYFDGERKEDLTKEDIAKLAQIIGKLLRFEPSTRASAKEILDDPWFNGT</sequence>
<dbReference type="PROSITE" id="PS00107">
    <property type="entry name" value="PROTEIN_KINASE_ATP"/>
    <property type="match status" value="1"/>
</dbReference>
<dbReference type="RefSeq" id="XP_028486210.1">
    <property type="nucleotide sequence ID" value="XM_028630152.1"/>
</dbReference>
<proteinExistence type="predicted"/>
<dbReference type="PROSITE" id="PS50011">
    <property type="entry name" value="PROTEIN_KINASE_DOM"/>
    <property type="match status" value="1"/>
</dbReference>
<dbReference type="GO" id="GO:0004674">
    <property type="term" value="F:protein serine/threonine kinase activity"/>
    <property type="evidence" value="ECO:0007669"/>
    <property type="project" value="UniProtKB-KW"/>
</dbReference>
<evidence type="ECO:0000256" key="3">
    <source>
        <dbReference type="ARBA" id="ARBA00022741"/>
    </source>
</evidence>
<dbReference type="GeneID" id="39599429"/>
<organism evidence="8 9">
    <name type="scientific">Byssochlamys spectabilis</name>
    <name type="common">Paecilomyces variotii</name>
    <dbReference type="NCBI Taxonomy" id="264951"/>
    <lineage>
        <taxon>Eukaryota</taxon>
        <taxon>Fungi</taxon>
        <taxon>Dikarya</taxon>
        <taxon>Ascomycota</taxon>
        <taxon>Pezizomycotina</taxon>
        <taxon>Eurotiomycetes</taxon>
        <taxon>Eurotiomycetidae</taxon>
        <taxon>Eurotiales</taxon>
        <taxon>Thermoascaceae</taxon>
        <taxon>Paecilomyces</taxon>
    </lineage>
</organism>
<evidence type="ECO:0000256" key="4">
    <source>
        <dbReference type="ARBA" id="ARBA00022777"/>
    </source>
</evidence>
<dbReference type="SUPFAM" id="SSF56112">
    <property type="entry name" value="Protein kinase-like (PK-like)"/>
    <property type="match status" value="1"/>
</dbReference>
<dbReference type="STRING" id="264951.A0A443HXL0"/>
<dbReference type="PANTHER" id="PTHR45646:SF11">
    <property type="entry name" value="SERINE_THREONINE-PROTEIN KINASE DOA"/>
    <property type="match status" value="1"/>
</dbReference>
<feature type="binding site" evidence="6">
    <location>
        <position position="110"/>
    </location>
    <ligand>
        <name>ATP</name>
        <dbReference type="ChEBI" id="CHEBI:30616"/>
    </ligand>
</feature>
<name>A0A443HXL0_BYSSP</name>
<dbReference type="GO" id="GO:0005634">
    <property type="term" value="C:nucleus"/>
    <property type="evidence" value="ECO:0007669"/>
    <property type="project" value="TreeGrafter"/>
</dbReference>
<gene>
    <name evidence="8" type="ORF">C8Q69DRAFT_460397</name>
</gene>
<dbReference type="AlphaFoldDB" id="A0A443HXL0"/>
<dbReference type="Gene3D" id="3.30.200.20">
    <property type="entry name" value="Phosphorylase Kinase, domain 1"/>
    <property type="match status" value="1"/>
</dbReference>
<evidence type="ECO:0000256" key="5">
    <source>
        <dbReference type="ARBA" id="ARBA00022840"/>
    </source>
</evidence>
<keyword evidence="4 8" id="KW-0418">Kinase</keyword>
<dbReference type="Proteomes" id="UP000283841">
    <property type="component" value="Unassembled WGS sequence"/>
</dbReference>
<dbReference type="InterPro" id="IPR051175">
    <property type="entry name" value="CLK_kinases"/>
</dbReference>
<keyword evidence="5 6" id="KW-0067">ATP-binding</keyword>
<dbReference type="GO" id="GO:0043484">
    <property type="term" value="P:regulation of RNA splicing"/>
    <property type="evidence" value="ECO:0007669"/>
    <property type="project" value="TreeGrafter"/>
</dbReference>
<keyword evidence="2" id="KW-0808">Transferase</keyword>
<evidence type="ECO:0000313" key="9">
    <source>
        <dbReference type="Proteomes" id="UP000283841"/>
    </source>
</evidence>
<feature type="domain" description="Protein kinase" evidence="7">
    <location>
        <begin position="81"/>
        <end position="431"/>
    </location>
</feature>
<dbReference type="Pfam" id="PF00069">
    <property type="entry name" value="Pkinase"/>
    <property type="match status" value="2"/>
</dbReference>
<accession>A0A443HXL0</accession>
<dbReference type="InterPro" id="IPR011009">
    <property type="entry name" value="Kinase-like_dom_sf"/>
</dbReference>
<dbReference type="EMBL" id="RCNU01000003">
    <property type="protein sequence ID" value="RWQ96565.1"/>
    <property type="molecule type" value="Genomic_DNA"/>
</dbReference>
<evidence type="ECO:0000313" key="8">
    <source>
        <dbReference type="EMBL" id="RWQ96565.1"/>
    </source>
</evidence>
<evidence type="ECO:0000259" key="7">
    <source>
        <dbReference type="PROSITE" id="PS50011"/>
    </source>
</evidence>
<evidence type="ECO:0000256" key="2">
    <source>
        <dbReference type="ARBA" id="ARBA00022679"/>
    </source>
</evidence>
<keyword evidence="9" id="KW-1185">Reference proteome</keyword>
<evidence type="ECO:0000256" key="1">
    <source>
        <dbReference type="ARBA" id="ARBA00022527"/>
    </source>
</evidence>
<dbReference type="InterPro" id="IPR000719">
    <property type="entry name" value="Prot_kinase_dom"/>
</dbReference>
<reference evidence="8 9" key="1">
    <citation type="journal article" date="2018" name="Front. Microbiol.">
        <title>Genomic and genetic insights into a cosmopolitan fungus, Paecilomyces variotii (Eurotiales).</title>
        <authorList>
            <person name="Urquhart A.S."/>
            <person name="Mondo S.J."/>
            <person name="Makela M.R."/>
            <person name="Hane J.K."/>
            <person name="Wiebenga A."/>
            <person name="He G."/>
            <person name="Mihaltcheva S."/>
            <person name="Pangilinan J."/>
            <person name="Lipzen A."/>
            <person name="Barry K."/>
            <person name="de Vries R.P."/>
            <person name="Grigoriev I.V."/>
            <person name="Idnurm A."/>
        </authorList>
    </citation>
    <scope>NUCLEOTIDE SEQUENCE [LARGE SCALE GENOMIC DNA]</scope>
    <source>
        <strain evidence="8 9">CBS 101075</strain>
    </source>
</reference>
<comment type="caution">
    <text evidence="8">The sequence shown here is derived from an EMBL/GenBank/DDBJ whole genome shotgun (WGS) entry which is preliminary data.</text>
</comment>
<dbReference type="GO" id="GO:0005524">
    <property type="term" value="F:ATP binding"/>
    <property type="evidence" value="ECO:0007669"/>
    <property type="project" value="UniProtKB-UniRule"/>
</dbReference>
<protein>
    <submittedName>
        <fullName evidence="8">Protein kinase</fullName>
    </submittedName>
</protein>
<dbReference type="InterPro" id="IPR017441">
    <property type="entry name" value="Protein_kinase_ATP_BS"/>
</dbReference>